<dbReference type="AlphaFoldDB" id="M5FR54"/>
<dbReference type="Pfam" id="PF18759">
    <property type="entry name" value="Plavaka"/>
    <property type="match status" value="1"/>
</dbReference>
<dbReference type="OrthoDB" id="2418900at2759"/>
<organism evidence="1 2">
    <name type="scientific">Dacryopinax primogenitus (strain DJM 731)</name>
    <name type="common">Brown rot fungus</name>
    <dbReference type="NCBI Taxonomy" id="1858805"/>
    <lineage>
        <taxon>Eukaryota</taxon>
        <taxon>Fungi</taxon>
        <taxon>Dikarya</taxon>
        <taxon>Basidiomycota</taxon>
        <taxon>Agaricomycotina</taxon>
        <taxon>Dacrymycetes</taxon>
        <taxon>Dacrymycetales</taxon>
        <taxon>Dacrymycetaceae</taxon>
        <taxon>Dacryopinax</taxon>
    </lineage>
</organism>
<dbReference type="HOGENOM" id="CLU_006344_4_0_1"/>
<dbReference type="GeneID" id="63690531"/>
<dbReference type="Proteomes" id="UP000030653">
    <property type="component" value="Unassembled WGS sequence"/>
</dbReference>
<dbReference type="EMBL" id="JH795874">
    <property type="protein sequence ID" value="EJT98093.1"/>
    <property type="molecule type" value="Genomic_DNA"/>
</dbReference>
<sequence length="583" mass="66666">MDSWHPPQPSNTSNPHFDIKHYPQKDKSNLGHATVEFEELWHHLAKLEASCYGTFGSADEWQLAKWAMDMCLSVPCQLSTRPGRGFHNSCSLFQSIDHLPCMPSWMCKMHTIKTHNPVAPMQEVMFWYHDPVSLVRELIGNPHFEDKLHYHPTKLYTRDHLCQQAYCDMNNFEWWWNTQVSWHLAILCIVAPVILASDKTQLIHFTSGMAAYLMYLSIGNIPKSICHQTKEKAMMLLAYLPTDKLMGFGSPAACAHAEHHLFHMCMAEILQPLIKAGTKGVKMTCADRYSHMVFPILGSYIADYPEQCLVMVCCHQHCPKCTVPSEEKGALTEYPLCMQQVTLELMHQLDITSNTMAITSKKNVYHNTGIHPIDHPFWESLPYTNICACITPNPLHELHKEVFKDHLFAWCLNLAGAEEVDAHFKRVPPHHGLKNSERGVSGLLQMTGTEHHHMQKTMAALLVGLPGNVTSQTLHAMHAILDFIYLSHLPMLTEANLQRMEHSLAEFHAHKEAFQVASSCKDFHHIPKLHKLQHYIAHMPSHSPCDNFNTELPEHLHINLVKLGYHAGNKHDYIAHMTTWLER</sequence>
<proteinExistence type="predicted"/>
<name>M5FR54_DACPD</name>
<dbReference type="InterPro" id="IPR041078">
    <property type="entry name" value="Plavaka"/>
</dbReference>
<protein>
    <submittedName>
        <fullName evidence="1">Uncharacterized protein</fullName>
    </submittedName>
</protein>
<dbReference type="RefSeq" id="XP_040624991.1">
    <property type="nucleotide sequence ID" value="XM_040775469.1"/>
</dbReference>
<keyword evidence="2" id="KW-1185">Reference proteome</keyword>
<evidence type="ECO:0000313" key="2">
    <source>
        <dbReference type="Proteomes" id="UP000030653"/>
    </source>
</evidence>
<reference evidence="1 2" key="1">
    <citation type="journal article" date="2012" name="Science">
        <title>The Paleozoic origin of enzymatic lignin decomposition reconstructed from 31 fungal genomes.</title>
        <authorList>
            <person name="Floudas D."/>
            <person name="Binder M."/>
            <person name="Riley R."/>
            <person name="Barry K."/>
            <person name="Blanchette R.A."/>
            <person name="Henrissat B."/>
            <person name="Martinez A.T."/>
            <person name="Otillar R."/>
            <person name="Spatafora J.W."/>
            <person name="Yadav J.S."/>
            <person name="Aerts A."/>
            <person name="Benoit I."/>
            <person name="Boyd A."/>
            <person name="Carlson A."/>
            <person name="Copeland A."/>
            <person name="Coutinho P.M."/>
            <person name="de Vries R.P."/>
            <person name="Ferreira P."/>
            <person name="Findley K."/>
            <person name="Foster B."/>
            <person name="Gaskell J."/>
            <person name="Glotzer D."/>
            <person name="Gorecki P."/>
            <person name="Heitman J."/>
            <person name="Hesse C."/>
            <person name="Hori C."/>
            <person name="Igarashi K."/>
            <person name="Jurgens J.A."/>
            <person name="Kallen N."/>
            <person name="Kersten P."/>
            <person name="Kohler A."/>
            <person name="Kuees U."/>
            <person name="Kumar T.K.A."/>
            <person name="Kuo A."/>
            <person name="LaButti K."/>
            <person name="Larrondo L.F."/>
            <person name="Lindquist E."/>
            <person name="Ling A."/>
            <person name="Lombard V."/>
            <person name="Lucas S."/>
            <person name="Lundell T."/>
            <person name="Martin R."/>
            <person name="McLaughlin D.J."/>
            <person name="Morgenstern I."/>
            <person name="Morin E."/>
            <person name="Murat C."/>
            <person name="Nagy L.G."/>
            <person name="Nolan M."/>
            <person name="Ohm R.A."/>
            <person name="Patyshakuliyeva A."/>
            <person name="Rokas A."/>
            <person name="Ruiz-Duenas F.J."/>
            <person name="Sabat G."/>
            <person name="Salamov A."/>
            <person name="Samejima M."/>
            <person name="Schmutz J."/>
            <person name="Slot J.C."/>
            <person name="St John F."/>
            <person name="Stenlid J."/>
            <person name="Sun H."/>
            <person name="Sun S."/>
            <person name="Syed K."/>
            <person name="Tsang A."/>
            <person name="Wiebenga A."/>
            <person name="Young D."/>
            <person name="Pisabarro A."/>
            <person name="Eastwood D.C."/>
            <person name="Martin F."/>
            <person name="Cullen D."/>
            <person name="Grigoriev I.V."/>
            <person name="Hibbett D.S."/>
        </authorList>
    </citation>
    <scope>NUCLEOTIDE SEQUENCE [LARGE SCALE GENOMIC DNA]</scope>
    <source>
        <strain evidence="1 2">DJM-731 SS1</strain>
    </source>
</reference>
<accession>M5FR54</accession>
<evidence type="ECO:0000313" key="1">
    <source>
        <dbReference type="EMBL" id="EJT98093.1"/>
    </source>
</evidence>
<gene>
    <name evidence="1" type="ORF">DACRYDRAFT_57836</name>
</gene>
<dbReference type="OMA" id="HEYADDE"/>